<organism evidence="2 3">
    <name type="scientific">Mycobacterium scrofulaceum</name>
    <dbReference type="NCBI Taxonomy" id="1783"/>
    <lineage>
        <taxon>Bacteria</taxon>
        <taxon>Bacillati</taxon>
        <taxon>Actinomycetota</taxon>
        <taxon>Actinomycetes</taxon>
        <taxon>Mycobacteriales</taxon>
        <taxon>Mycobacteriaceae</taxon>
        <taxon>Mycobacterium</taxon>
    </lineage>
</organism>
<evidence type="ECO:0000313" key="3">
    <source>
        <dbReference type="Proteomes" id="UP000092207"/>
    </source>
</evidence>
<protein>
    <recommendedName>
        <fullName evidence="4">Lipoprotein LpqJ</fullName>
    </recommendedName>
</protein>
<keyword evidence="1" id="KW-0732">Signal</keyword>
<dbReference type="AlphaFoldDB" id="A0A1A2VAF7"/>
<sequence length="153" mass="15958">MIMPLIAVVAVALAGATTMAITAPQSYQLTSTSPPPAPPSSLTANDQGYVRVTTASNAIGCSINAELVACQTSSDSWPINPAGRPFHTVSISADGKFQFVDADLGALAGKFELRPGKYEAQGWAVTAIADTVSFTNDRTGHGMQVDTRSVRPF</sequence>
<evidence type="ECO:0000313" key="2">
    <source>
        <dbReference type="EMBL" id="OBH97620.1"/>
    </source>
</evidence>
<accession>A0A1A2VAF7</accession>
<evidence type="ECO:0008006" key="4">
    <source>
        <dbReference type="Google" id="ProtNLM"/>
    </source>
</evidence>
<reference evidence="2 3" key="1">
    <citation type="submission" date="2016-06" db="EMBL/GenBank/DDBJ databases">
        <authorList>
            <person name="Kjaerup R.B."/>
            <person name="Dalgaard T.S."/>
            <person name="Juul-Madsen H.R."/>
        </authorList>
    </citation>
    <scope>NUCLEOTIDE SEQUENCE [LARGE SCALE GENOMIC DNA]</scope>
    <source>
        <strain evidence="2 3">E2838</strain>
    </source>
</reference>
<feature type="chain" id="PRO_5008316431" description="Lipoprotein LpqJ" evidence="1">
    <location>
        <begin position="23"/>
        <end position="153"/>
    </location>
</feature>
<evidence type="ECO:0000256" key="1">
    <source>
        <dbReference type="SAM" id="SignalP"/>
    </source>
</evidence>
<feature type="signal peptide" evidence="1">
    <location>
        <begin position="1"/>
        <end position="22"/>
    </location>
</feature>
<dbReference type="Proteomes" id="UP000092207">
    <property type="component" value="Unassembled WGS sequence"/>
</dbReference>
<comment type="caution">
    <text evidence="2">The sequence shown here is derived from an EMBL/GenBank/DDBJ whole genome shotgun (WGS) entry which is preliminary data.</text>
</comment>
<gene>
    <name evidence="2" type="ORF">A5679_20515</name>
</gene>
<dbReference type="EMBL" id="LZJY01000274">
    <property type="protein sequence ID" value="OBH97620.1"/>
    <property type="molecule type" value="Genomic_DNA"/>
</dbReference>
<name>A0A1A2VAF7_MYCSC</name>
<proteinExistence type="predicted"/>